<dbReference type="PROSITE" id="PS50931">
    <property type="entry name" value="HTH_LYSR"/>
    <property type="match status" value="1"/>
</dbReference>
<dbReference type="Proteomes" id="UP000823934">
    <property type="component" value="Unassembled WGS sequence"/>
</dbReference>
<dbReference type="InterPro" id="IPR005119">
    <property type="entry name" value="LysR_subst-bd"/>
</dbReference>
<reference evidence="6" key="2">
    <citation type="submission" date="2021-04" db="EMBL/GenBank/DDBJ databases">
        <authorList>
            <person name="Gilroy R."/>
        </authorList>
    </citation>
    <scope>NUCLEOTIDE SEQUENCE</scope>
    <source>
        <strain evidence="6">CHK160-9182</strain>
    </source>
</reference>
<dbReference type="PANTHER" id="PTHR30126">
    <property type="entry name" value="HTH-TYPE TRANSCRIPTIONAL REGULATOR"/>
    <property type="match status" value="1"/>
</dbReference>
<keyword evidence="4" id="KW-0804">Transcription</keyword>
<dbReference type="GO" id="GO:0003700">
    <property type="term" value="F:DNA-binding transcription factor activity"/>
    <property type="evidence" value="ECO:0007669"/>
    <property type="project" value="InterPro"/>
</dbReference>
<comment type="similarity">
    <text evidence="1">Belongs to the LysR transcriptional regulatory family.</text>
</comment>
<dbReference type="PANTHER" id="PTHR30126:SF40">
    <property type="entry name" value="HTH-TYPE TRANSCRIPTIONAL REGULATOR GLTR"/>
    <property type="match status" value="1"/>
</dbReference>
<evidence type="ECO:0000256" key="2">
    <source>
        <dbReference type="ARBA" id="ARBA00023015"/>
    </source>
</evidence>
<comment type="caution">
    <text evidence="6">The sequence shown here is derived from an EMBL/GenBank/DDBJ whole genome shotgun (WGS) entry which is preliminary data.</text>
</comment>
<dbReference type="InterPro" id="IPR036390">
    <property type="entry name" value="WH_DNA-bd_sf"/>
</dbReference>
<protein>
    <submittedName>
        <fullName evidence="6">LysR family transcriptional regulator</fullName>
    </submittedName>
</protein>
<dbReference type="Gene3D" id="1.10.10.10">
    <property type="entry name" value="Winged helix-like DNA-binding domain superfamily/Winged helix DNA-binding domain"/>
    <property type="match status" value="1"/>
</dbReference>
<sequence>MRYTQLRSFYAVAKLGSFAKAADFLHISQPTITAQVKELEEQYNVCLFYRKRNNNTLTNVGKQLFEQVKMLFSLEDKTRKMLIANGNLTMGTLSFGAVSPAAAMPIVEEFHKRYPQIEIQLIPGSSSTIMEGILNGELDAAILATDEKHPDLNSINITEQPIVLAVPKDLPLAKKKMITLAEITDLPLIHRDRGSSTRKILEKALQKQKITPTITLEVGSREGAREASISGLGISYVGLHEFQPHPDISMVTIKDTSLVSKSYLIYSKEMASLPMVKAVVEIITQMKSDKKSPSNSLYF</sequence>
<evidence type="ECO:0000256" key="4">
    <source>
        <dbReference type="ARBA" id="ARBA00023163"/>
    </source>
</evidence>
<dbReference type="PRINTS" id="PR00039">
    <property type="entry name" value="HTHLYSR"/>
</dbReference>
<keyword evidence="2" id="KW-0805">Transcription regulation</keyword>
<dbReference type="SUPFAM" id="SSF46785">
    <property type="entry name" value="Winged helix' DNA-binding domain"/>
    <property type="match status" value="1"/>
</dbReference>
<dbReference type="SUPFAM" id="SSF53850">
    <property type="entry name" value="Periplasmic binding protein-like II"/>
    <property type="match status" value="1"/>
</dbReference>
<name>A0A9D1Q4M4_9GAMM</name>
<dbReference type="InterPro" id="IPR036388">
    <property type="entry name" value="WH-like_DNA-bd_sf"/>
</dbReference>
<keyword evidence="3" id="KW-0238">DNA-binding</keyword>
<evidence type="ECO:0000256" key="1">
    <source>
        <dbReference type="ARBA" id="ARBA00009437"/>
    </source>
</evidence>
<proteinExistence type="inferred from homology"/>
<organism evidence="6 7">
    <name type="scientific">Candidatus Ignatzschineria merdigallinarum</name>
    <dbReference type="NCBI Taxonomy" id="2838621"/>
    <lineage>
        <taxon>Bacteria</taxon>
        <taxon>Pseudomonadati</taxon>
        <taxon>Pseudomonadota</taxon>
        <taxon>Gammaproteobacteria</taxon>
        <taxon>Cardiobacteriales</taxon>
        <taxon>Ignatzschineriaceae</taxon>
        <taxon>Ignatzschineria</taxon>
    </lineage>
</organism>
<dbReference type="InterPro" id="IPR000847">
    <property type="entry name" value="LysR_HTH_N"/>
</dbReference>
<dbReference type="GO" id="GO:0000976">
    <property type="term" value="F:transcription cis-regulatory region binding"/>
    <property type="evidence" value="ECO:0007669"/>
    <property type="project" value="TreeGrafter"/>
</dbReference>
<evidence type="ECO:0000256" key="3">
    <source>
        <dbReference type="ARBA" id="ARBA00023125"/>
    </source>
</evidence>
<dbReference type="AlphaFoldDB" id="A0A9D1Q4M4"/>
<evidence type="ECO:0000313" key="6">
    <source>
        <dbReference type="EMBL" id="HIW06081.1"/>
    </source>
</evidence>
<dbReference type="Pfam" id="PF03466">
    <property type="entry name" value="LysR_substrate"/>
    <property type="match status" value="1"/>
</dbReference>
<dbReference type="FunFam" id="1.10.10.10:FF:000001">
    <property type="entry name" value="LysR family transcriptional regulator"/>
    <property type="match status" value="1"/>
</dbReference>
<reference evidence="6" key="1">
    <citation type="journal article" date="2021" name="PeerJ">
        <title>Extensive microbial diversity within the chicken gut microbiome revealed by metagenomics and culture.</title>
        <authorList>
            <person name="Gilroy R."/>
            <person name="Ravi A."/>
            <person name="Getino M."/>
            <person name="Pursley I."/>
            <person name="Horton D.L."/>
            <person name="Alikhan N.F."/>
            <person name="Baker D."/>
            <person name="Gharbi K."/>
            <person name="Hall N."/>
            <person name="Watson M."/>
            <person name="Adriaenssens E.M."/>
            <person name="Foster-Nyarko E."/>
            <person name="Jarju S."/>
            <person name="Secka A."/>
            <person name="Antonio M."/>
            <person name="Oren A."/>
            <person name="Chaudhuri R.R."/>
            <person name="La Ragione R."/>
            <person name="Hildebrand F."/>
            <person name="Pallen M.J."/>
        </authorList>
    </citation>
    <scope>NUCLEOTIDE SEQUENCE</scope>
    <source>
        <strain evidence="6">CHK160-9182</strain>
    </source>
</reference>
<evidence type="ECO:0000313" key="7">
    <source>
        <dbReference type="Proteomes" id="UP000823934"/>
    </source>
</evidence>
<accession>A0A9D1Q4M4</accession>
<dbReference type="CDD" id="cd05466">
    <property type="entry name" value="PBP2_LTTR_substrate"/>
    <property type="match status" value="1"/>
</dbReference>
<dbReference type="Gene3D" id="3.40.190.290">
    <property type="match status" value="1"/>
</dbReference>
<gene>
    <name evidence="6" type="ORF">H9889_01975</name>
</gene>
<dbReference type="EMBL" id="DXHP01000046">
    <property type="protein sequence ID" value="HIW06081.1"/>
    <property type="molecule type" value="Genomic_DNA"/>
</dbReference>
<evidence type="ECO:0000259" key="5">
    <source>
        <dbReference type="PROSITE" id="PS50931"/>
    </source>
</evidence>
<feature type="domain" description="HTH lysR-type" evidence="5">
    <location>
        <begin position="1"/>
        <end position="58"/>
    </location>
</feature>
<dbReference type="Pfam" id="PF00126">
    <property type="entry name" value="HTH_1"/>
    <property type="match status" value="1"/>
</dbReference>